<keyword evidence="1" id="KW-0732">Signal</keyword>
<accession>A0A7C9BDP2</accession>
<dbReference type="RefSeq" id="WP_152758264.1">
    <property type="nucleotide sequence ID" value="NZ_WHLY01000002.1"/>
</dbReference>
<feature type="chain" id="PRO_5029003171" description="Outer membrane beta-barrel protein" evidence="1">
    <location>
        <begin position="22"/>
        <end position="128"/>
    </location>
</feature>
<dbReference type="EMBL" id="WHLY01000002">
    <property type="protein sequence ID" value="MPR33200.1"/>
    <property type="molecule type" value="Genomic_DNA"/>
</dbReference>
<organism evidence="2 3">
    <name type="scientific">Salmonirosea aquatica</name>
    <dbReference type="NCBI Taxonomy" id="2654236"/>
    <lineage>
        <taxon>Bacteria</taxon>
        <taxon>Pseudomonadati</taxon>
        <taxon>Bacteroidota</taxon>
        <taxon>Cytophagia</taxon>
        <taxon>Cytophagales</taxon>
        <taxon>Spirosomataceae</taxon>
        <taxon>Salmonirosea</taxon>
    </lineage>
</organism>
<dbReference type="Proteomes" id="UP000479293">
    <property type="component" value="Unassembled WGS sequence"/>
</dbReference>
<feature type="signal peptide" evidence="1">
    <location>
        <begin position="1"/>
        <end position="21"/>
    </location>
</feature>
<evidence type="ECO:0000313" key="2">
    <source>
        <dbReference type="EMBL" id="MPR33200.1"/>
    </source>
</evidence>
<sequence length="128" mass="13903">MKNLLCTLAIGCFTLLNPVLAQSKLSVSINAAPTFQYANTELTANLPGENGSAVPVDFHSKVNGYGYMVGVLANYGFFKRLSVATGLWLNQVNYRKPTVTTDPDLNTLHLDIQVQTLATKTRSLQVPS</sequence>
<proteinExistence type="predicted"/>
<keyword evidence="3" id="KW-1185">Reference proteome</keyword>
<dbReference type="AlphaFoldDB" id="A0A7C9BDP2"/>
<gene>
    <name evidence="2" type="ORF">GBK04_07465</name>
</gene>
<reference evidence="2 3" key="1">
    <citation type="submission" date="2019-10" db="EMBL/GenBank/DDBJ databases">
        <title>Draft Genome Sequence of Cytophagaceae sp. SJW1-29.</title>
        <authorList>
            <person name="Choi A."/>
        </authorList>
    </citation>
    <scope>NUCLEOTIDE SEQUENCE [LARGE SCALE GENOMIC DNA]</scope>
    <source>
        <strain evidence="2 3">SJW1-29</strain>
    </source>
</reference>
<evidence type="ECO:0000256" key="1">
    <source>
        <dbReference type="SAM" id="SignalP"/>
    </source>
</evidence>
<name>A0A7C9BDP2_9BACT</name>
<protein>
    <recommendedName>
        <fullName evidence="4">Outer membrane beta-barrel protein</fullName>
    </recommendedName>
</protein>
<comment type="caution">
    <text evidence="2">The sequence shown here is derived from an EMBL/GenBank/DDBJ whole genome shotgun (WGS) entry which is preliminary data.</text>
</comment>
<evidence type="ECO:0000313" key="3">
    <source>
        <dbReference type="Proteomes" id="UP000479293"/>
    </source>
</evidence>
<evidence type="ECO:0008006" key="4">
    <source>
        <dbReference type="Google" id="ProtNLM"/>
    </source>
</evidence>